<comment type="subunit">
    <text evidence="9">The system is composed of three essential subunits: KdpA, KdpB and KdpC.</text>
</comment>
<feature type="transmembrane region" description="Helical" evidence="9">
    <location>
        <begin position="273"/>
        <end position="292"/>
    </location>
</feature>
<dbReference type="PANTHER" id="PTHR30607:SF2">
    <property type="entry name" value="POTASSIUM-TRANSPORTING ATPASE POTASSIUM-BINDING SUBUNIT"/>
    <property type="match status" value="1"/>
</dbReference>
<dbReference type="EMBL" id="BMUU01000005">
    <property type="protein sequence ID" value="GGY39097.1"/>
    <property type="molecule type" value="Genomic_DNA"/>
</dbReference>
<evidence type="ECO:0000313" key="10">
    <source>
        <dbReference type="EMBL" id="GGY39097.1"/>
    </source>
</evidence>
<comment type="similarity">
    <text evidence="9">Belongs to the KdpA family.</text>
</comment>
<comment type="subcellular location">
    <subcellularLocation>
        <location evidence="9">Cell membrane</location>
        <topology evidence="9">Multi-pass membrane protein</topology>
    </subcellularLocation>
</comment>
<comment type="caution">
    <text evidence="10">The sequence shown here is derived from an EMBL/GenBank/DDBJ whole genome shotgun (WGS) entry which is preliminary data.</text>
</comment>
<evidence type="ECO:0000256" key="6">
    <source>
        <dbReference type="ARBA" id="ARBA00022989"/>
    </source>
</evidence>
<feature type="transmembrane region" description="Helical" evidence="9">
    <location>
        <begin position="408"/>
        <end position="427"/>
    </location>
</feature>
<comment type="caution">
    <text evidence="9">Lacks conserved residue(s) required for the propagation of feature annotation.</text>
</comment>
<evidence type="ECO:0000256" key="9">
    <source>
        <dbReference type="HAMAP-Rule" id="MF_00275"/>
    </source>
</evidence>
<evidence type="ECO:0000256" key="5">
    <source>
        <dbReference type="ARBA" id="ARBA00022958"/>
    </source>
</evidence>
<keyword evidence="8 9" id="KW-0472">Membrane</keyword>
<evidence type="ECO:0000256" key="8">
    <source>
        <dbReference type="ARBA" id="ARBA00023136"/>
    </source>
</evidence>
<comment type="function">
    <text evidence="9">Part of the high-affinity ATP-driven potassium transport (or Kdp) system, which catalyzes the hydrolysis of ATP coupled with the electrogenic transport of potassium into the cytoplasm. This subunit binds the extracellular potassium ions and delivers the ions to the membrane domain of KdpB through an intramembrane tunnel.</text>
</comment>
<dbReference type="PANTHER" id="PTHR30607">
    <property type="entry name" value="POTASSIUM-TRANSPORTING ATPASE A CHAIN"/>
    <property type="match status" value="1"/>
</dbReference>
<dbReference type="HAMAP" id="MF_00275">
    <property type="entry name" value="KdpA"/>
    <property type="match status" value="1"/>
</dbReference>
<keyword evidence="2 9" id="KW-1003">Cell membrane</keyword>
<feature type="transmembrane region" description="Helical" evidence="9">
    <location>
        <begin position="54"/>
        <end position="72"/>
    </location>
</feature>
<feature type="transmembrane region" description="Helical" evidence="9">
    <location>
        <begin position="515"/>
        <end position="537"/>
    </location>
</feature>
<evidence type="ECO:0000256" key="1">
    <source>
        <dbReference type="ARBA" id="ARBA00022448"/>
    </source>
</evidence>
<sequence length="547" mass="57339">MLQFAALAVALGLAYRPLGDYMARVYSSDKHLRVEKWIYKAVGANPTTEMRWPAYLRGVLAFSLVSVLFLYLMQRLQGSLPGSLGFVSIPADQAFNTAASFVANTNWQSYSGEQAMGHVVQTGGLAVQNFVSAAVGIAVAVALVRGFARSRTGELGNFWADLVRGTVRILLPVSVLGAIVLVACGAIQNFSGIHEVGQFMGGSQQWNGGAVASQEAIKELGTNGGGYFNANSAHPFENPNGFTNLFEVFLILVIPFALTRTFGRMVGSVKQGYAILATMVTIWVGFTALMMWTEFHHGGPAFDLAGGAMEGKENRFGIGGSSIFAVATTLTSTGAVDAFHSSLTGFGGGITMLGMQLGEIAPGGTGSGLYGMLIMAVIAVFIAGLMVGRTPEYLGKKIGTREIKFAACYILVTPALVLIFTAIAMAMPSTLTSMTNTGAHGFSEVLYAYTSGANNNGSAFAGLNANTPWFNTSIGLAMLLGRFVPMVFVLALAGSLAEQTPIPETAGTLRTNKPLFTGLLVGTVMIVAGLTYFPALALGPLAEGLAS</sequence>
<dbReference type="NCBIfam" id="TIGR00680">
    <property type="entry name" value="kdpA"/>
    <property type="match status" value="1"/>
</dbReference>
<organism evidence="10 11">
    <name type="scientific">Streptomyces xanthochromogenes</name>
    <dbReference type="NCBI Taxonomy" id="67384"/>
    <lineage>
        <taxon>Bacteria</taxon>
        <taxon>Bacillati</taxon>
        <taxon>Actinomycetota</taxon>
        <taxon>Actinomycetes</taxon>
        <taxon>Kitasatosporales</taxon>
        <taxon>Streptomycetaceae</taxon>
        <taxon>Streptomyces</taxon>
    </lineage>
</organism>
<feature type="transmembrane region" description="Helical" evidence="9">
    <location>
        <begin position="369"/>
        <end position="387"/>
    </location>
</feature>
<feature type="transmembrane region" description="Helical" evidence="9">
    <location>
        <begin position="169"/>
        <end position="190"/>
    </location>
</feature>
<proteinExistence type="inferred from homology"/>
<keyword evidence="6 9" id="KW-1133">Transmembrane helix</keyword>
<reference evidence="11" key="1">
    <citation type="journal article" date="2019" name="Int. J. Syst. Evol. Microbiol.">
        <title>The Global Catalogue of Microorganisms (GCM) 10K type strain sequencing project: providing services to taxonomists for standard genome sequencing and annotation.</title>
        <authorList>
            <consortium name="The Broad Institute Genomics Platform"/>
            <consortium name="The Broad Institute Genome Sequencing Center for Infectious Disease"/>
            <person name="Wu L."/>
            <person name="Ma J."/>
        </authorList>
    </citation>
    <scope>NUCLEOTIDE SEQUENCE [LARGE SCALE GENOMIC DNA]</scope>
    <source>
        <strain evidence="11">JCM 4594</strain>
    </source>
</reference>
<dbReference type="InterPro" id="IPR004623">
    <property type="entry name" value="KdpA"/>
</dbReference>
<dbReference type="PIRSF" id="PIRSF001294">
    <property type="entry name" value="K_ATPaseA"/>
    <property type="match status" value="1"/>
</dbReference>
<evidence type="ECO:0000256" key="7">
    <source>
        <dbReference type="ARBA" id="ARBA00023065"/>
    </source>
</evidence>
<gene>
    <name evidence="9 10" type="primary">kdpA</name>
    <name evidence="10" type="ORF">GCM10010326_36470</name>
</gene>
<protein>
    <recommendedName>
        <fullName evidence="9">Potassium-transporting ATPase potassium-binding subunit</fullName>
    </recommendedName>
    <alternativeName>
        <fullName evidence="9">ATP phosphohydrolase [potassium-transporting] A chain</fullName>
    </alternativeName>
    <alternativeName>
        <fullName evidence="9">Potassium-binding and translocating subunit A</fullName>
    </alternativeName>
    <alternativeName>
        <fullName evidence="9">Potassium-translocating ATPase A chain</fullName>
    </alternativeName>
</protein>
<keyword evidence="11" id="KW-1185">Reference proteome</keyword>
<feature type="transmembrane region" description="Helical" evidence="9">
    <location>
        <begin position="242"/>
        <end position="261"/>
    </location>
</feature>
<keyword evidence="5 9" id="KW-0630">Potassium</keyword>
<evidence type="ECO:0000256" key="2">
    <source>
        <dbReference type="ARBA" id="ARBA00022475"/>
    </source>
</evidence>
<accession>A0ABQ3A713</accession>
<evidence type="ECO:0000256" key="4">
    <source>
        <dbReference type="ARBA" id="ARBA00022692"/>
    </source>
</evidence>
<keyword evidence="3 9" id="KW-0633">Potassium transport</keyword>
<keyword evidence="7 9" id="KW-0406">Ion transport</keyword>
<name>A0ABQ3A713_9ACTN</name>
<keyword evidence="1 9" id="KW-0813">Transport</keyword>
<dbReference type="Proteomes" id="UP000600946">
    <property type="component" value="Unassembled WGS sequence"/>
</dbReference>
<feature type="transmembrane region" description="Helical" evidence="9">
    <location>
        <begin position="474"/>
        <end position="494"/>
    </location>
</feature>
<evidence type="ECO:0000256" key="3">
    <source>
        <dbReference type="ARBA" id="ARBA00022538"/>
    </source>
</evidence>
<keyword evidence="4 9" id="KW-0812">Transmembrane</keyword>
<evidence type="ECO:0000313" key="11">
    <source>
        <dbReference type="Proteomes" id="UP000600946"/>
    </source>
</evidence>
<dbReference type="Pfam" id="PF03814">
    <property type="entry name" value="KdpA"/>
    <property type="match status" value="1"/>
</dbReference>
<feature type="transmembrane region" description="Helical" evidence="9">
    <location>
        <begin position="125"/>
        <end position="148"/>
    </location>
</feature>